<dbReference type="EMBL" id="CP058910">
    <property type="protein sequence ID" value="QLH76460.1"/>
    <property type="molecule type" value="Genomic_DNA"/>
</dbReference>
<feature type="compositionally biased region" description="Acidic residues" evidence="1">
    <location>
        <begin position="191"/>
        <end position="201"/>
    </location>
</feature>
<gene>
    <name evidence="2" type="ORF">HZS55_03695</name>
</gene>
<feature type="compositionally biased region" description="Low complexity" evidence="1">
    <location>
        <begin position="118"/>
        <end position="147"/>
    </location>
</feature>
<feature type="compositionally biased region" description="Low complexity" evidence="1">
    <location>
        <begin position="58"/>
        <end position="67"/>
    </location>
</feature>
<dbReference type="RefSeq" id="WP_179910398.1">
    <property type="nucleotide sequence ID" value="NZ_CP058910.1"/>
</dbReference>
<evidence type="ECO:0000313" key="2">
    <source>
        <dbReference type="EMBL" id="QLH76460.1"/>
    </source>
</evidence>
<evidence type="ECO:0008006" key="4">
    <source>
        <dbReference type="Google" id="ProtNLM"/>
    </source>
</evidence>
<sequence>MPHQCTNCDRTFADGSKEMLSGCPECGGTKFQFRPDGFDGSAGGSGPADSGADDSGTDDGGAVDATAESPPDPTDRSGDSVSRTVGNAAATVRDLVGGSAGSDATEARPPAESGGAGPSTDAANASDAATVGASAATAEGSESPASTGESFDDDIIVAESEPGTEDTAQADARSQLVDPDEMPDSGGFDPTEADDAVEEADPSPGDAATDSVEDGVDEPADDGAEPADIDGSAHGVADGDSADERTVAEEPDAERADRPDLAELREELNDQFESIRVLEPGQYELNLMELYDREEYIIALQEDGRYSIQVPETWRQADA</sequence>
<reference evidence="2 3" key="1">
    <citation type="submission" date="2020-07" db="EMBL/GenBank/DDBJ databases">
        <title>Halosimplex pelagicum sp. nov. and Halosimplex rubrum sp. nov., isolated from salted brown alga Laminaria, and emended description of the genus Halosimplex.</title>
        <authorList>
            <person name="Cui H."/>
        </authorList>
    </citation>
    <scope>NUCLEOTIDE SEQUENCE [LARGE SCALE GENOMIC DNA]</scope>
    <source>
        <strain evidence="2 3">R27</strain>
    </source>
</reference>
<keyword evidence="3" id="KW-1185">Reference proteome</keyword>
<dbReference type="OrthoDB" id="78050at2157"/>
<dbReference type="InterPro" id="IPR018645">
    <property type="entry name" value="OapC-like"/>
</dbReference>
<dbReference type="Pfam" id="PF09845">
    <property type="entry name" value="OapC"/>
    <property type="match status" value="2"/>
</dbReference>
<accession>A0A7D5P7M0</accession>
<feature type="compositionally biased region" description="Acidic residues" evidence="1">
    <location>
        <begin position="211"/>
        <end position="228"/>
    </location>
</feature>
<evidence type="ECO:0000313" key="3">
    <source>
        <dbReference type="Proteomes" id="UP000509667"/>
    </source>
</evidence>
<name>A0A7D5P7M0_9EURY</name>
<proteinExistence type="predicted"/>
<feature type="compositionally biased region" description="Basic and acidic residues" evidence="1">
    <location>
        <begin position="242"/>
        <end position="261"/>
    </location>
</feature>
<dbReference type="GeneID" id="56076936"/>
<dbReference type="AlphaFoldDB" id="A0A7D5P7M0"/>
<protein>
    <recommendedName>
        <fullName evidence="4">Origin-associated protein OapC</fullName>
    </recommendedName>
</protein>
<dbReference type="KEGG" id="hrr:HZS55_03695"/>
<organism evidence="2 3">
    <name type="scientific">Halosimplex rubrum</name>
    <dbReference type="NCBI Taxonomy" id="869889"/>
    <lineage>
        <taxon>Archaea</taxon>
        <taxon>Methanobacteriati</taxon>
        <taxon>Methanobacteriota</taxon>
        <taxon>Stenosarchaea group</taxon>
        <taxon>Halobacteria</taxon>
        <taxon>Halobacteriales</taxon>
        <taxon>Haloarculaceae</taxon>
        <taxon>Halosimplex</taxon>
    </lineage>
</organism>
<evidence type="ECO:0000256" key="1">
    <source>
        <dbReference type="SAM" id="MobiDB-lite"/>
    </source>
</evidence>
<feature type="region of interest" description="Disordered" evidence="1">
    <location>
        <begin position="27"/>
        <end position="261"/>
    </location>
</feature>
<dbReference type="Proteomes" id="UP000509667">
    <property type="component" value="Chromosome"/>
</dbReference>